<dbReference type="RefSeq" id="WP_096458291.1">
    <property type="nucleotide sequence ID" value="NZ_AP014936.1"/>
</dbReference>
<dbReference type="AlphaFoldDB" id="A0A1B4VCY7"/>
<gene>
    <name evidence="1" type="ORF">SVA_0496</name>
</gene>
<keyword evidence="2" id="KW-1185">Reference proteome</keyword>
<dbReference type="EMBL" id="AP014936">
    <property type="protein sequence ID" value="BAU47077.1"/>
    <property type="molecule type" value="Genomic_DNA"/>
</dbReference>
<proteinExistence type="predicted"/>
<accession>A0A1B4VCY7</accession>
<dbReference type="OrthoDB" id="9848634at2"/>
<organism evidence="1 2">
    <name type="scientific">Sulfurifustis variabilis</name>
    <dbReference type="NCBI Taxonomy" id="1675686"/>
    <lineage>
        <taxon>Bacteria</taxon>
        <taxon>Pseudomonadati</taxon>
        <taxon>Pseudomonadota</taxon>
        <taxon>Gammaproteobacteria</taxon>
        <taxon>Acidiferrobacterales</taxon>
        <taxon>Acidiferrobacteraceae</taxon>
        <taxon>Sulfurifustis</taxon>
    </lineage>
</organism>
<reference evidence="1 2" key="1">
    <citation type="submission" date="2015-08" db="EMBL/GenBank/DDBJ databases">
        <title>Complete genome sequence of Sulfurifustis variabilis.</title>
        <authorList>
            <person name="Miura A."/>
            <person name="Kojima H."/>
            <person name="Fukui M."/>
        </authorList>
    </citation>
    <scope>NUCLEOTIDE SEQUENCE [LARGE SCALE GENOMIC DNA]</scope>
    <source>
        <strain evidence="2">skN76</strain>
    </source>
</reference>
<dbReference type="KEGG" id="sva:SVA_0496"/>
<protein>
    <submittedName>
        <fullName evidence="1">Uncharacterized protein</fullName>
    </submittedName>
</protein>
<evidence type="ECO:0000313" key="2">
    <source>
        <dbReference type="Proteomes" id="UP000218899"/>
    </source>
</evidence>
<evidence type="ECO:0000313" key="1">
    <source>
        <dbReference type="EMBL" id="BAU47077.1"/>
    </source>
</evidence>
<sequence>MLRRTLTACFAVASFGWTVSGETSDPTLAARDLPADIASECRPAGCAREGGYVTRWIGRARAADLFLVLRETCESEGCPAWLVRRDPAGTTTTLLTLSGEFRFDTAAGPYPAVHTRTELTAAYASYNRYEWDGTRYVRMHTRLVHRVDGVECGNETECDAAAREALAGGAPDRAVRIWQEVHGVAWI</sequence>
<dbReference type="Proteomes" id="UP000218899">
    <property type="component" value="Chromosome"/>
</dbReference>
<name>A0A1B4VCY7_9GAMM</name>